<dbReference type="GO" id="GO:0045892">
    <property type="term" value="P:negative regulation of DNA-templated transcription"/>
    <property type="evidence" value="ECO:0007669"/>
    <property type="project" value="TreeGrafter"/>
</dbReference>
<name>A0A0W8G0X9_9ZZZZ</name>
<comment type="caution">
    <text evidence="7">The sequence shown here is derived from an EMBL/GenBank/DDBJ whole genome shotgun (WGS) entry which is preliminary data.</text>
</comment>
<gene>
    <name evidence="7" type="ORF">ASZ90_003438</name>
</gene>
<dbReference type="InterPro" id="IPR043135">
    <property type="entry name" value="Fur_C"/>
</dbReference>
<dbReference type="EMBL" id="LNQE01000417">
    <property type="protein sequence ID" value="KUG26716.1"/>
    <property type="molecule type" value="Genomic_DNA"/>
</dbReference>
<dbReference type="Gene3D" id="1.10.10.10">
    <property type="entry name" value="Winged helix-like DNA-binding domain superfamily/Winged helix DNA-binding domain"/>
    <property type="match status" value="1"/>
</dbReference>
<evidence type="ECO:0000256" key="1">
    <source>
        <dbReference type="ARBA" id="ARBA00007957"/>
    </source>
</evidence>
<evidence type="ECO:0000313" key="7">
    <source>
        <dbReference type="EMBL" id="KUG26716.1"/>
    </source>
</evidence>
<dbReference type="GO" id="GO:0008270">
    <property type="term" value="F:zinc ion binding"/>
    <property type="evidence" value="ECO:0007669"/>
    <property type="project" value="TreeGrafter"/>
</dbReference>
<evidence type="ECO:0000256" key="2">
    <source>
        <dbReference type="ARBA" id="ARBA00022491"/>
    </source>
</evidence>
<keyword evidence="5" id="KW-0238">DNA-binding</keyword>
<keyword evidence="6" id="KW-0804">Transcription</keyword>
<evidence type="ECO:0000256" key="5">
    <source>
        <dbReference type="ARBA" id="ARBA00023125"/>
    </source>
</evidence>
<dbReference type="InterPro" id="IPR036388">
    <property type="entry name" value="WH-like_DNA-bd_sf"/>
</dbReference>
<organism evidence="7">
    <name type="scientific">hydrocarbon metagenome</name>
    <dbReference type="NCBI Taxonomy" id="938273"/>
    <lineage>
        <taxon>unclassified sequences</taxon>
        <taxon>metagenomes</taxon>
        <taxon>ecological metagenomes</taxon>
    </lineage>
</organism>
<dbReference type="PANTHER" id="PTHR33202:SF7">
    <property type="entry name" value="FERRIC UPTAKE REGULATION PROTEIN"/>
    <property type="match status" value="1"/>
</dbReference>
<dbReference type="GO" id="GO:1900376">
    <property type="term" value="P:regulation of secondary metabolite biosynthetic process"/>
    <property type="evidence" value="ECO:0007669"/>
    <property type="project" value="TreeGrafter"/>
</dbReference>
<proteinExistence type="inferred from homology"/>
<dbReference type="GO" id="GO:0003700">
    <property type="term" value="F:DNA-binding transcription factor activity"/>
    <property type="evidence" value="ECO:0007669"/>
    <property type="project" value="InterPro"/>
</dbReference>
<keyword evidence="2" id="KW-0678">Repressor</keyword>
<comment type="similarity">
    <text evidence="1">Belongs to the Fur family.</text>
</comment>
<evidence type="ECO:0000256" key="3">
    <source>
        <dbReference type="ARBA" id="ARBA00022833"/>
    </source>
</evidence>
<dbReference type="AlphaFoldDB" id="A0A0W8G0X9"/>
<dbReference type="Gene3D" id="3.30.1490.190">
    <property type="match status" value="1"/>
</dbReference>
<dbReference type="PANTHER" id="PTHR33202">
    <property type="entry name" value="ZINC UPTAKE REGULATION PROTEIN"/>
    <property type="match status" value="1"/>
</dbReference>
<reference evidence="7" key="1">
    <citation type="journal article" date="2015" name="Proc. Natl. Acad. Sci. U.S.A.">
        <title>Networks of energetic and metabolic interactions define dynamics in microbial communities.</title>
        <authorList>
            <person name="Embree M."/>
            <person name="Liu J.K."/>
            <person name="Al-Bassam M.M."/>
            <person name="Zengler K."/>
        </authorList>
    </citation>
    <scope>NUCLEOTIDE SEQUENCE</scope>
</reference>
<dbReference type="InterPro" id="IPR036390">
    <property type="entry name" value="WH_DNA-bd_sf"/>
</dbReference>
<dbReference type="InterPro" id="IPR002481">
    <property type="entry name" value="FUR"/>
</dbReference>
<dbReference type="GO" id="GO:0000976">
    <property type="term" value="F:transcription cis-regulatory region binding"/>
    <property type="evidence" value="ECO:0007669"/>
    <property type="project" value="TreeGrafter"/>
</dbReference>
<keyword evidence="3" id="KW-0862">Zinc</keyword>
<dbReference type="SUPFAM" id="SSF46785">
    <property type="entry name" value="Winged helix' DNA-binding domain"/>
    <property type="match status" value="1"/>
</dbReference>
<dbReference type="Pfam" id="PF01475">
    <property type="entry name" value="FUR"/>
    <property type="match status" value="1"/>
</dbReference>
<protein>
    <submittedName>
        <fullName evidence="7">Ferric uptake regulation protein fur</fullName>
    </submittedName>
</protein>
<sequence length="131" mass="15776">MLYKELFQQKRIKLTEQRREVYNILSQAQYPLSLDEIQYECNKIDFSSVYRSIRTFIEKGIVTEHYFGDKKPRYSLKLESHHRHFIKCSKCDKIEELKNVCIIGEVNKKTKYKIIDHYMEFIGICPVCSKK</sequence>
<keyword evidence="4" id="KW-0805">Transcription regulation</keyword>
<accession>A0A0W8G0X9</accession>
<dbReference type="CDD" id="cd07153">
    <property type="entry name" value="Fur_like"/>
    <property type="match status" value="1"/>
</dbReference>
<evidence type="ECO:0000256" key="4">
    <source>
        <dbReference type="ARBA" id="ARBA00023015"/>
    </source>
</evidence>
<evidence type="ECO:0000256" key="6">
    <source>
        <dbReference type="ARBA" id="ARBA00023163"/>
    </source>
</evidence>